<evidence type="ECO:0000256" key="5">
    <source>
        <dbReference type="RuleBase" id="RU004478"/>
    </source>
</evidence>
<dbReference type="PANTHER" id="PTHR21237">
    <property type="entry name" value="GRPE PROTEIN"/>
    <property type="match status" value="1"/>
</dbReference>
<comment type="caution">
    <text evidence="8">The sequence shown here is derived from an EMBL/GenBank/DDBJ whole genome shotgun (WGS) entry which is preliminary data.</text>
</comment>
<reference evidence="8 9" key="1">
    <citation type="submission" date="2012-11" db="EMBL/GenBank/DDBJ databases">
        <title>Whole genome sequence of Acidocella aminolytica 101 = DSM 11237.</title>
        <authorList>
            <person name="Azuma Y."/>
            <person name="Higashiura N."/>
            <person name="Hirakawa H."/>
            <person name="Matsushita K."/>
        </authorList>
    </citation>
    <scope>NUCLEOTIDE SEQUENCE [LARGE SCALE GENOMIC DNA]</scope>
    <source>
        <strain evidence="9">101 / DSM 11237</strain>
    </source>
</reference>
<evidence type="ECO:0000313" key="8">
    <source>
        <dbReference type="EMBL" id="GAN80707.1"/>
    </source>
</evidence>
<accession>A0A0D6PGD7</accession>
<dbReference type="Gene3D" id="2.30.22.10">
    <property type="entry name" value="Head domain of nucleotide exchange factor GrpE"/>
    <property type="match status" value="1"/>
</dbReference>
<dbReference type="PANTHER" id="PTHR21237:SF23">
    <property type="entry name" value="GRPE PROTEIN HOMOLOG, MITOCHONDRIAL"/>
    <property type="match status" value="1"/>
</dbReference>
<dbReference type="SUPFAM" id="SSF51064">
    <property type="entry name" value="Head domain of nucleotide exchange factor GrpE"/>
    <property type="match status" value="1"/>
</dbReference>
<dbReference type="OrthoDB" id="9789811at2"/>
<evidence type="ECO:0000256" key="3">
    <source>
        <dbReference type="ARBA" id="ARBA00023186"/>
    </source>
</evidence>
<dbReference type="GO" id="GO:0051082">
    <property type="term" value="F:unfolded protein binding"/>
    <property type="evidence" value="ECO:0007669"/>
    <property type="project" value="TreeGrafter"/>
</dbReference>
<dbReference type="Proteomes" id="UP000032668">
    <property type="component" value="Unassembled WGS sequence"/>
</dbReference>
<evidence type="ECO:0000313" key="9">
    <source>
        <dbReference type="Proteomes" id="UP000032668"/>
    </source>
</evidence>
<evidence type="ECO:0000256" key="7">
    <source>
        <dbReference type="SAM" id="MobiDB-lite"/>
    </source>
</evidence>
<dbReference type="PRINTS" id="PR00773">
    <property type="entry name" value="GRPEPROTEIN"/>
</dbReference>
<feature type="compositionally biased region" description="Low complexity" evidence="7">
    <location>
        <begin position="1"/>
        <end position="18"/>
    </location>
</feature>
<dbReference type="CDD" id="cd00446">
    <property type="entry name" value="GrpE"/>
    <property type="match status" value="1"/>
</dbReference>
<dbReference type="GO" id="GO:0005737">
    <property type="term" value="C:cytoplasm"/>
    <property type="evidence" value="ECO:0007669"/>
    <property type="project" value="UniProtKB-SubCell"/>
</dbReference>
<feature type="region of interest" description="Disordered" evidence="7">
    <location>
        <begin position="1"/>
        <end position="23"/>
    </location>
</feature>
<gene>
    <name evidence="4" type="primary">grpE</name>
    <name evidence="8" type="ORF">Aam_055_087</name>
</gene>
<dbReference type="GO" id="GO:0051087">
    <property type="term" value="F:protein-folding chaperone binding"/>
    <property type="evidence" value="ECO:0007669"/>
    <property type="project" value="InterPro"/>
</dbReference>
<feature type="coiled-coil region" evidence="6">
    <location>
        <begin position="25"/>
        <end position="59"/>
    </location>
</feature>
<dbReference type="InterPro" id="IPR013805">
    <property type="entry name" value="GrpE_CC"/>
</dbReference>
<dbReference type="GO" id="GO:0042803">
    <property type="term" value="F:protein homodimerization activity"/>
    <property type="evidence" value="ECO:0007669"/>
    <property type="project" value="InterPro"/>
</dbReference>
<dbReference type="InterPro" id="IPR000740">
    <property type="entry name" value="GrpE"/>
</dbReference>
<dbReference type="GO" id="GO:0006457">
    <property type="term" value="P:protein folding"/>
    <property type="evidence" value="ECO:0007669"/>
    <property type="project" value="InterPro"/>
</dbReference>
<dbReference type="EMBL" id="BANC01000054">
    <property type="protein sequence ID" value="GAN80707.1"/>
    <property type="molecule type" value="Genomic_DNA"/>
</dbReference>
<dbReference type="HAMAP" id="MF_01151">
    <property type="entry name" value="GrpE"/>
    <property type="match status" value="1"/>
</dbReference>
<dbReference type="Pfam" id="PF01025">
    <property type="entry name" value="GrpE"/>
    <property type="match status" value="1"/>
</dbReference>
<dbReference type="AlphaFoldDB" id="A0A0D6PGD7"/>
<evidence type="ECO:0000256" key="1">
    <source>
        <dbReference type="ARBA" id="ARBA00009054"/>
    </source>
</evidence>
<protein>
    <recommendedName>
        <fullName evidence="4">Protein GrpE</fullName>
    </recommendedName>
    <alternativeName>
        <fullName evidence="4">HSP-70 cofactor</fullName>
    </alternativeName>
</protein>
<keyword evidence="9" id="KW-1185">Reference proteome</keyword>
<evidence type="ECO:0000256" key="4">
    <source>
        <dbReference type="HAMAP-Rule" id="MF_01151"/>
    </source>
</evidence>
<keyword evidence="3 4" id="KW-0143">Chaperone</keyword>
<evidence type="ECO:0000256" key="6">
    <source>
        <dbReference type="SAM" id="Coils"/>
    </source>
</evidence>
<proteinExistence type="inferred from homology"/>
<dbReference type="SUPFAM" id="SSF58014">
    <property type="entry name" value="Coiled-coil domain of nucleotide exchange factor GrpE"/>
    <property type="match status" value="1"/>
</dbReference>
<name>A0A0D6PGD7_9PROT</name>
<dbReference type="Gene3D" id="3.90.20.20">
    <property type="match status" value="1"/>
</dbReference>
<comment type="subunit">
    <text evidence="4">Homodimer.</text>
</comment>
<keyword evidence="4" id="KW-0963">Cytoplasm</keyword>
<dbReference type="InterPro" id="IPR009012">
    <property type="entry name" value="GrpE_head"/>
</dbReference>
<keyword evidence="2 4" id="KW-0346">Stress response</keyword>
<dbReference type="RefSeq" id="WP_048879103.1">
    <property type="nucleotide sequence ID" value="NZ_BANC01000054.1"/>
</dbReference>
<comment type="similarity">
    <text evidence="1 4 5">Belongs to the GrpE family.</text>
</comment>
<dbReference type="GO" id="GO:0000774">
    <property type="term" value="F:adenyl-nucleotide exchange factor activity"/>
    <property type="evidence" value="ECO:0007669"/>
    <property type="project" value="InterPro"/>
</dbReference>
<sequence>MTENNDVPPQDSAPQDAAPQEEKLLEAPDQRIATLEQELQEMRDKWLRAEAEMANLRARTKREVDDARLYAVQKFARDVVEAAENLKRGIDSLPQKTEAEPELVSKLREGFEGIERSFIGILERNGITRNDPTGAAFDANQHQAMAEQESAEHPPGTVMQAWSQTWQLNGRLLRPAMVVVSKAPAQG</sequence>
<comment type="function">
    <text evidence="4">Participates actively in the response to hyperosmotic and heat shock by preventing the aggregation of stress-denatured proteins, in association with DnaK and GrpE. It is the nucleotide exchange factor for DnaK and may function as a thermosensor. Unfolded proteins bind initially to DnaJ; upon interaction with the DnaJ-bound protein, DnaK hydrolyzes its bound ATP, resulting in the formation of a stable complex. GrpE releases ADP from DnaK; ATP binding to DnaK triggers the release of the substrate protein, thus completing the reaction cycle. Several rounds of ATP-dependent interactions between DnaJ, DnaK and GrpE are required for fully efficient folding.</text>
</comment>
<comment type="subcellular location">
    <subcellularLocation>
        <location evidence="4">Cytoplasm</location>
    </subcellularLocation>
</comment>
<organism evidence="8 9">
    <name type="scientific">Acidocella aminolytica 101 = DSM 11237</name>
    <dbReference type="NCBI Taxonomy" id="1120923"/>
    <lineage>
        <taxon>Bacteria</taxon>
        <taxon>Pseudomonadati</taxon>
        <taxon>Pseudomonadota</taxon>
        <taxon>Alphaproteobacteria</taxon>
        <taxon>Acetobacterales</taxon>
        <taxon>Acidocellaceae</taxon>
        <taxon>Acidocella</taxon>
    </lineage>
</organism>
<dbReference type="STRING" id="1120923.SAMN02746095_00696"/>
<keyword evidence="6" id="KW-0175">Coiled coil</keyword>
<evidence type="ECO:0000256" key="2">
    <source>
        <dbReference type="ARBA" id="ARBA00023016"/>
    </source>
</evidence>